<sequence length="313" mass="35778">MKYKILVTGCGGDIGQSIGKILKEFTACELLVGCDMSDQNPASFIYDHFQKVQAISSPEYLSEIKAIISKYSIDLIIPVSEPELRFYTQNKSLQLQLNCPVLMANLEAREIGFDKLATVNFLKKEGLPYPKTEIFEEVENPTYPFLIKSRFGSGSKALFIVKNEKQFNFYKEMCSGFIAQELLENDDEEYTCGLFRDKTGNTKYLIYRRTLMDGGHSGFGEVVENEDISKLLKEIAVKINLLGSINIQLRLTSKGPIVFEINPRFSSTVMFRHIMGYQDLIWSIEDYFELPISTYIAPKIGTKFYKGFFEYVK</sequence>
<dbReference type="Gene3D" id="3.40.50.20">
    <property type="match status" value="1"/>
</dbReference>
<dbReference type="Proteomes" id="UP001321344">
    <property type="component" value="Unassembled WGS sequence"/>
</dbReference>
<feature type="domain" description="ATP-grasp" evidence="2">
    <location>
        <begin position="119"/>
        <end position="296"/>
    </location>
</feature>
<dbReference type="Pfam" id="PF02655">
    <property type="entry name" value="ATP-grasp_3"/>
    <property type="match status" value="1"/>
</dbReference>
<keyword evidence="4" id="KW-1185">Reference proteome</keyword>
<protein>
    <submittedName>
        <fullName evidence="3">ATP-grasp domain-containing protein</fullName>
    </submittedName>
</protein>
<gene>
    <name evidence="3" type="ORF">PQG43_08160</name>
</gene>
<dbReference type="RefSeq" id="WP_276344338.1">
    <property type="nucleotide sequence ID" value="NZ_JARJOW010000005.1"/>
</dbReference>
<reference evidence="3 4" key="1">
    <citation type="submission" date="2023-03" db="EMBL/GenBank/DDBJ databases">
        <title>Genome sequencing of Aquirufa.</title>
        <authorList>
            <person name="Pitt A."/>
            <person name="Hahn M.W."/>
        </authorList>
    </citation>
    <scope>NUCLEOTIDE SEQUENCE [LARGE SCALE GENOMIC DNA]</scope>
    <source>
        <strain evidence="3 4">WAEICH-18A</strain>
    </source>
</reference>
<comment type="caution">
    <text evidence="3">The sequence shown here is derived from an EMBL/GenBank/DDBJ whole genome shotgun (WGS) entry which is preliminary data.</text>
</comment>
<organism evidence="3 4">
    <name type="scientific">Aquirufa aurantiipilula</name>
    <dbReference type="NCBI Taxonomy" id="2696561"/>
    <lineage>
        <taxon>Bacteria</taxon>
        <taxon>Pseudomonadati</taxon>
        <taxon>Bacteroidota</taxon>
        <taxon>Cytophagia</taxon>
        <taxon>Cytophagales</taxon>
        <taxon>Flectobacillaceae</taxon>
        <taxon>Aquirufa</taxon>
    </lineage>
</organism>
<proteinExistence type="predicted"/>
<dbReference type="InterPro" id="IPR003806">
    <property type="entry name" value="ATP-grasp_PylC-type"/>
</dbReference>
<dbReference type="EMBL" id="JARJOW010000005">
    <property type="protein sequence ID" value="MDF5690832.1"/>
    <property type="molecule type" value="Genomic_DNA"/>
</dbReference>
<dbReference type="Pfam" id="PF21360">
    <property type="entry name" value="PylC-like_N"/>
    <property type="match status" value="1"/>
</dbReference>
<dbReference type="Gene3D" id="3.30.1490.20">
    <property type="entry name" value="ATP-grasp fold, A domain"/>
    <property type="match status" value="1"/>
</dbReference>
<dbReference type="SUPFAM" id="SSF56059">
    <property type="entry name" value="Glutathione synthetase ATP-binding domain-like"/>
    <property type="match status" value="1"/>
</dbReference>
<evidence type="ECO:0000256" key="1">
    <source>
        <dbReference type="PROSITE-ProRule" id="PRU00409"/>
    </source>
</evidence>
<evidence type="ECO:0000259" key="2">
    <source>
        <dbReference type="PROSITE" id="PS50975"/>
    </source>
</evidence>
<keyword evidence="1" id="KW-0067">ATP-binding</keyword>
<dbReference type="PROSITE" id="PS50975">
    <property type="entry name" value="ATP_GRASP"/>
    <property type="match status" value="1"/>
</dbReference>
<evidence type="ECO:0000313" key="4">
    <source>
        <dbReference type="Proteomes" id="UP001321344"/>
    </source>
</evidence>
<name>A0ABT6BK58_9BACT</name>
<dbReference type="InterPro" id="IPR048764">
    <property type="entry name" value="PylC_N"/>
</dbReference>
<evidence type="ECO:0000313" key="3">
    <source>
        <dbReference type="EMBL" id="MDF5690832.1"/>
    </source>
</evidence>
<dbReference type="InterPro" id="IPR013815">
    <property type="entry name" value="ATP_grasp_subdomain_1"/>
</dbReference>
<accession>A0ABT6BK58</accession>
<dbReference type="InterPro" id="IPR011761">
    <property type="entry name" value="ATP-grasp"/>
</dbReference>
<dbReference type="Gene3D" id="3.30.470.20">
    <property type="entry name" value="ATP-grasp fold, B domain"/>
    <property type="match status" value="1"/>
</dbReference>
<keyword evidence="1" id="KW-0547">Nucleotide-binding</keyword>